<sequence>MSFDSLVYMAEIWAPDADLLQREETFTAIASCATYYVIGTTHSNLFVFSTNGNFLVSLNVGKHVSRDVTMVGSILHIACSASCCVAFATGTGLVWCWNWKQDTLECWSSREDKVVALQMPSDFDMSTGTLYVSHKPSSILALRGGSSSSSTSSSSSSSSSRRTSVLSVAWHDASTAAPSLRNLCCEQEMLLFSMHHQVFCCDPSTGTILSSFRQQLSSPASSNTGISTPSSRTTPTPTPTARDTGTNPESQRTAEQRSAARAHTPASCDHDDAGNNGNDANDSNACESGVHGRSATAAATTTATATGTREQSRTPPHVPSHATLVNTGGVEETEAVQAIVCAGEHVYVHYTSRVYLFVRNNFRTAPFRLVRIIQCPPHTRHIAATGQHMFFFVERAGGDNDDGDGGGDQSCIVTAADGQFQQKIPLSHGSFGSVLALTSFFVVQRMDVEGYNAFGNTHVLAVFPRSAAVFRVATHAEQVLALCARFHYPLAQHQCQQRVPQPGVLVQISNEYANQLWRKQRQHALFLSRVARWPVLYPAQRLKIALTRQLQAVERFPALPFADALSQLSHSCMGAEPSCEEDTPGSSRSGDGGGVMCVHASSRAEDVLLLLAALFKLCEFSNQRRDMWQALFWIKCVLHTYAIDTARVCDCATTDDAEAALALRKCLTQVEKTGLWTLMKESNIFASTTSSSSLPVRDENGGTLHHDAIKSKRAPSSPTQATTRTATATVNMAKTAPTAPATTSTAPVTAMFDDGDKNVTRAGEEEVQAVTQQLHELSTDLLFHTPTALISSTPRKGHQSRPFHDQRHQQQPSPLRPLRFGDADPPPSPPPGHVQGSWMASTPAGRRQRAGGTDNRDDDEDDGSSDDGSDGGDGGGGRERVGRDGDGGQDAGDETPFYTPLASRVESPPTRQQQLEVEEDDEEEREEGCDSDEVRVMVGGASRASATPPHSWLLPLSCRVVVDGGEMGGEMGSEPFVSDQRDGFDSGVNESNAARSDEEHANVSDGDGDDISGGGGGDMVMWTARQHLLLQLKQLRAQCPEL</sequence>
<dbReference type="EMBL" id="GL832995">
    <property type="protein sequence ID" value="EGD81140.1"/>
    <property type="molecule type" value="Genomic_DNA"/>
</dbReference>
<organism evidence="3">
    <name type="scientific">Salpingoeca rosetta (strain ATCC 50818 / BSB-021)</name>
    <dbReference type="NCBI Taxonomy" id="946362"/>
    <lineage>
        <taxon>Eukaryota</taxon>
        <taxon>Choanoflagellata</taxon>
        <taxon>Craspedida</taxon>
        <taxon>Salpingoecidae</taxon>
        <taxon>Salpingoeca</taxon>
    </lineage>
</organism>
<feature type="compositionally biased region" description="Acidic residues" evidence="1">
    <location>
        <begin position="916"/>
        <end position="931"/>
    </location>
</feature>
<feature type="compositionally biased region" description="Basic and acidic residues" evidence="1">
    <location>
        <begin position="876"/>
        <end position="886"/>
    </location>
</feature>
<accession>F2USN1</accession>
<dbReference type="AlphaFoldDB" id="F2USN1"/>
<evidence type="ECO:0000256" key="1">
    <source>
        <dbReference type="SAM" id="MobiDB-lite"/>
    </source>
</evidence>
<feature type="region of interest" description="Disordered" evidence="1">
    <location>
        <begin position="971"/>
        <end position="1018"/>
    </location>
</feature>
<evidence type="ECO:0000313" key="3">
    <source>
        <dbReference type="Proteomes" id="UP000007799"/>
    </source>
</evidence>
<feature type="compositionally biased region" description="Basic and acidic residues" evidence="1">
    <location>
        <begin position="696"/>
        <end position="710"/>
    </location>
</feature>
<gene>
    <name evidence="2" type="ORF">PTSG_11177</name>
</gene>
<dbReference type="KEGG" id="sre:PTSG_11177"/>
<dbReference type="InParanoid" id="F2USN1"/>
<dbReference type="RefSeq" id="XP_004987825.1">
    <property type="nucleotide sequence ID" value="XM_004987768.1"/>
</dbReference>
<reference evidence="2" key="1">
    <citation type="submission" date="2009-08" db="EMBL/GenBank/DDBJ databases">
        <title>Annotation of Salpingoeca rosetta.</title>
        <authorList>
            <consortium name="The Broad Institute Genome Sequencing Platform"/>
            <person name="Russ C."/>
            <person name="Cuomo C."/>
            <person name="Burger G."/>
            <person name="Gray M.W."/>
            <person name="Holland P.W.H."/>
            <person name="King N."/>
            <person name="Lang F.B.F."/>
            <person name="Roger A.J."/>
            <person name="Ruiz-Trillo I."/>
            <person name="Young S.K."/>
            <person name="Zeng Q."/>
            <person name="Gargeya S."/>
            <person name="Alvarado L."/>
            <person name="Berlin A."/>
            <person name="Chapman S.B."/>
            <person name="Chen Z."/>
            <person name="Freedman E."/>
            <person name="Gellesch M."/>
            <person name="Goldberg J."/>
            <person name="Griggs A."/>
            <person name="Gujja S."/>
            <person name="Heilman E."/>
            <person name="Heiman D."/>
            <person name="Howarth C."/>
            <person name="Mehta T."/>
            <person name="Neiman D."/>
            <person name="Pearson M."/>
            <person name="Roberts A."/>
            <person name="Saif S."/>
            <person name="Shea T."/>
            <person name="Shenoy N."/>
            <person name="Sisk P."/>
            <person name="Stolte C."/>
            <person name="Sykes S."/>
            <person name="White J."/>
            <person name="Yandava C."/>
            <person name="Haas B."/>
            <person name="Nusbaum C."/>
            <person name="Birren B."/>
        </authorList>
    </citation>
    <scope>NUCLEOTIDE SEQUENCE [LARGE SCALE GENOMIC DNA]</scope>
    <source>
        <strain evidence="2">ATCC 50818</strain>
    </source>
</reference>
<protein>
    <submittedName>
        <fullName evidence="2">Uncharacterized protein</fullName>
    </submittedName>
</protein>
<feature type="compositionally biased region" description="Acidic residues" evidence="1">
    <location>
        <begin position="856"/>
        <end position="870"/>
    </location>
</feature>
<name>F2USN1_SALR5</name>
<keyword evidence="3" id="KW-1185">Reference proteome</keyword>
<feature type="compositionally biased region" description="Polar residues" evidence="1">
    <location>
        <begin position="214"/>
        <end position="226"/>
    </location>
</feature>
<feature type="compositionally biased region" description="Low complexity" evidence="1">
    <location>
        <begin position="295"/>
        <end position="306"/>
    </location>
</feature>
<feature type="region of interest" description="Disordered" evidence="1">
    <location>
        <begin position="214"/>
        <end position="322"/>
    </location>
</feature>
<dbReference type="GeneID" id="16068347"/>
<evidence type="ECO:0000313" key="2">
    <source>
        <dbReference type="EMBL" id="EGD81140.1"/>
    </source>
</evidence>
<feature type="region of interest" description="Disordered" evidence="1">
    <location>
        <begin position="690"/>
        <end position="726"/>
    </location>
</feature>
<feature type="region of interest" description="Disordered" evidence="1">
    <location>
        <begin position="791"/>
        <end position="950"/>
    </location>
</feature>
<proteinExistence type="predicted"/>
<dbReference type="Proteomes" id="UP000007799">
    <property type="component" value="Unassembled WGS sequence"/>
</dbReference>
<feature type="compositionally biased region" description="Polar residues" evidence="1">
    <location>
        <begin position="241"/>
        <end position="253"/>
    </location>
</feature>
<feature type="compositionally biased region" description="Low complexity" evidence="1">
    <location>
        <begin position="274"/>
        <end position="285"/>
    </location>
</feature>